<dbReference type="InterPro" id="IPR004389">
    <property type="entry name" value="Ribosomal_uL18_bac-type"/>
</dbReference>
<dbReference type="GO" id="GO:0006412">
    <property type="term" value="P:translation"/>
    <property type="evidence" value="ECO:0007669"/>
    <property type="project" value="UniProtKB-UniRule"/>
</dbReference>
<evidence type="ECO:0000313" key="12">
    <source>
        <dbReference type="Proteomes" id="UP000509742"/>
    </source>
</evidence>
<reference evidence="10 11" key="1">
    <citation type="submission" date="2019-06" db="EMBL/GenBank/DDBJ databases">
        <title>Complete genome sequence of Helicobacter suis SNTW101c.</title>
        <authorList>
            <person name="Rimbara E."/>
            <person name="Suzuki M."/>
            <person name="Matsui H."/>
            <person name="Nakamura M."/>
            <person name="Mori S."/>
            <person name="Shibayama K."/>
        </authorList>
    </citation>
    <scope>NUCLEOTIDE SEQUENCE [LARGE SCALE GENOMIC DNA]</scope>
    <source>
        <strain evidence="10 11">SNTW101c</strain>
    </source>
</reference>
<keyword evidence="2 7" id="KW-0699">rRNA-binding</keyword>
<dbReference type="RefSeq" id="WP_034376673.1">
    <property type="nucleotide sequence ID" value="NZ_AP019774.1"/>
</dbReference>
<evidence type="ECO:0000256" key="2">
    <source>
        <dbReference type="ARBA" id="ARBA00022730"/>
    </source>
</evidence>
<dbReference type="InterPro" id="IPR005484">
    <property type="entry name" value="Ribosomal_uL18_bac/plant/anim"/>
</dbReference>
<evidence type="ECO:0000256" key="3">
    <source>
        <dbReference type="ARBA" id="ARBA00022884"/>
    </source>
</evidence>
<proteinExistence type="inferred from homology"/>
<evidence type="ECO:0000256" key="4">
    <source>
        <dbReference type="ARBA" id="ARBA00022980"/>
    </source>
</evidence>
<keyword evidence="5 7" id="KW-0687">Ribonucleoprotein</keyword>
<dbReference type="NCBIfam" id="TIGR00060">
    <property type="entry name" value="L18_bact"/>
    <property type="match status" value="1"/>
</dbReference>
<dbReference type="EMBL" id="AP023036">
    <property type="protein sequence ID" value="BCD45023.1"/>
    <property type="molecule type" value="Genomic_DNA"/>
</dbReference>
<keyword evidence="4 7" id="KW-0689">Ribosomal protein</keyword>
<dbReference type="OrthoDB" id="9810939at2"/>
<dbReference type="GeneID" id="56927918"/>
<evidence type="ECO:0000313" key="10">
    <source>
        <dbReference type="EMBL" id="BCD69417.1"/>
    </source>
</evidence>
<evidence type="ECO:0000313" key="11">
    <source>
        <dbReference type="Proteomes" id="UP000317935"/>
    </source>
</evidence>
<dbReference type="Gene3D" id="3.30.420.100">
    <property type="match status" value="1"/>
</dbReference>
<evidence type="ECO:0000256" key="1">
    <source>
        <dbReference type="ARBA" id="ARBA00007116"/>
    </source>
</evidence>
<dbReference type="Proteomes" id="UP000317935">
    <property type="component" value="Chromosome"/>
</dbReference>
<dbReference type="InterPro" id="IPR057268">
    <property type="entry name" value="Ribosomal_L18"/>
</dbReference>
<keyword evidence="3 7" id="KW-0694">RNA-binding</keyword>
<dbReference type="PANTHER" id="PTHR12899">
    <property type="entry name" value="39S RIBOSOMAL PROTEIN L18, MITOCHONDRIAL"/>
    <property type="match status" value="1"/>
</dbReference>
<dbReference type="AlphaFoldDB" id="A0A6J4CVB2"/>
<gene>
    <name evidence="7 10" type="primary">rplR</name>
    <name evidence="9" type="ORF">NHP190020_00620</name>
    <name evidence="10" type="ORF">SNTW_00620</name>
</gene>
<sequence>MTKNVLEKKKAQRLKRKKRVRSKVFGTQERPRVSIFKSNKHLYAQAIDDDKQITLAHVDGKKLGLGKSVEDSKKIAQDFAIQLKEKGIEKVVFDRNGYLYHGVVAAFAETLREQNIAL</sequence>
<evidence type="ECO:0000256" key="6">
    <source>
        <dbReference type="ARBA" id="ARBA00035197"/>
    </source>
</evidence>
<protein>
    <recommendedName>
        <fullName evidence="6 7">Large ribosomal subunit protein uL18</fullName>
    </recommendedName>
</protein>
<dbReference type="EMBL" id="AP019774">
    <property type="protein sequence ID" value="BCD69417.1"/>
    <property type="molecule type" value="Genomic_DNA"/>
</dbReference>
<dbReference type="GO" id="GO:0022625">
    <property type="term" value="C:cytosolic large ribosomal subunit"/>
    <property type="evidence" value="ECO:0007669"/>
    <property type="project" value="TreeGrafter"/>
</dbReference>
<dbReference type="Pfam" id="PF00861">
    <property type="entry name" value="Ribosomal_L18p"/>
    <property type="match status" value="1"/>
</dbReference>
<dbReference type="HAMAP" id="MF_01337_B">
    <property type="entry name" value="Ribosomal_uL18_B"/>
    <property type="match status" value="1"/>
</dbReference>
<evidence type="ECO:0000256" key="5">
    <source>
        <dbReference type="ARBA" id="ARBA00023274"/>
    </source>
</evidence>
<dbReference type="SUPFAM" id="SSF53137">
    <property type="entry name" value="Translational machinery components"/>
    <property type="match status" value="1"/>
</dbReference>
<dbReference type="PANTHER" id="PTHR12899:SF3">
    <property type="entry name" value="LARGE RIBOSOMAL SUBUNIT PROTEIN UL18M"/>
    <property type="match status" value="1"/>
</dbReference>
<organism evidence="10 11">
    <name type="scientific">Helicobacter suis</name>
    <dbReference type="NCBI Taxonomy" id="104628"/>
    <lineage>
        <taxon>Bacteria</taxon>
        <taxon>Pseudomonadati</taxon>
        <taxon>Campylobacterota</taxon>
        <taxon>Epsilonproteobacteria</taxon>
        <taxon>Campylobacterales</taxon>
        <taxon>Helicobacteraceae</taxon>
        <taxon>Helicobacter</taxon>
    </lineage>
</organism>
<evidence type="ECO:0000256" key="8">
    <source>
        <dbReference type="SAM" id="MobiDB-lite"/>
    </source>
</evidence>
<keyword evidence="12" id="KW-1185">Reference proteome</keyword>
<feature type="region of interest" description="Disordered" evidence="8">
    <location>
        <begin position="1"/>
        <end position="21"/>
    </location>
</feature>
<dbReference type="Proteomes" id="UP000509742">
    <property type="component" value="Chromosome"/>
</dbReference>
<dbReference type="GO" id="GO:0008097">
    <property type="term" value="F:5S rRNA binding"/>
    <property type="evidence" value="ECO:0007669"/>
    <property type="project" value="TreeGrafter"/>
</dbReference>
<feature type="compositionally biased region" description="Basic residues" evidence="8">
    <location>
        <begin position="10"/>
        <end position="21"/>
    </location>
</feature>
<name>A0A6J4CVB2_9HELI</name>
<comment type="function">
    <text evidence="7">This is one of the proteins that bind and probably mediate the attachment of the 5S RNA into the large ribosomal subunit, where it forms part of the central protuberance.</text>
</comment>
<dbReference type="CDD" id="cd00432">
    <property type="entry name" value="Ribosomal_L18_L5e"/>
    <property type="match status" value="1"/>
</dbReference>
<comment type="subunit">
    <text evidence="7">Part of the 50S ribosomal subunit; part of the 5S rRNA/L5/L18/L25 subcomplex. Contacts the 5S and 23S rRNAs.</text>
</comment>
<evidence type="ECO:0000256" key="7">
    <source>
        <dbReference type="HAMAP-Rule" id="MF_01337"/>
    </source>
</evidence>
<dbReference type="GO" id="GO:0003735">
    <property type="term" value="F:structural constituent of ribosome"/>
    <property type="evidence" value="ECO:0007669"/>
    <property type="project" value="InterPro"/>
</dbReference>
<reference evidence="9 12" key="2">
    <citation type="submission" date="2020-04" db="EMBL/GenBank/DDBJ databases">
        <title>Genomic analysis of gastric non-Helicobacter pylori Helicobacters isolated in Japan.</title>
        <authorList>
            <person name="Suzuki M."/>
            <person name="Rimbara E."/>
        </authorList>
    </citation>
    <scope>NUCLEOTIDE SEQUENCE [LARGE SCALE GENOMIC DNA]</scope>
    <source>
        <strain evidence="9 12">NHP19-0020</strain>
    </source>
</reference>
<comment type="similarity">
    <text evidence="1 7">Belongs to the universal ribosomal protein uL18 family.</text>
</comment>
<accession>A0A6J4CVB2</accession>
<evidence type="ECO:0000313" key="9">
    <source>
        <dbReference type="EMBL" id="BCD45023.1"/>
    </source>
</evidence>